<dbReference type="EMBL" id="CAOQHR010000011">
    <property type="protein sequence ID" value="CAI6340728.1"/>
    <property type="molecule type" value="Genomic_DNA"/>
</dbReference>
<dbReference type="AlphaFoldDB" id="A0A9W4XRA0"/>
<feature type="domain" description="BTB" evidence="1">
    <location>
        <begin position="29"/>
        <end position="92"/>
    </location>
</feature>
<evidence type="ECO:0000313" key="2">
    <source>
        <dbReference type="EMBL" id="CAI6340728.1"/>
    </source>
</evidence>
<accession>A0A9W4XRA0</accession>
<dbReference type="PANTHER" id="PTHR47843:SF2">
    <property type="entry name" value="BTB DOMAIN-CONTAINING PROTEIN"/>
    <property type="match status" value="1"/>
</dbReference>
<dbReference type="PANTHER" id="PTHR47843">
    <property type="entry name" value="BTB DOMAIN-CONTAINING PROTEIN-RELATED"/>
    <property type="match status" value="1"/>
</dbReference>
<dbReference type="InterPro" id="IPR011333">
    <property type="entry name" value="SKP1/BTB/POZ_sf"/>
</dbReference>
<keyword evidence="3" id="KW-1185">Reference proteome</keyword>
<dbReference type="Pfam" id="PF00651">
    <property type="entry name" value="BTB"/>
    <property type="match status" value="1"/>
</dbReference>
<dbReference type="OrthoDB" id="3797901at2759"/>
<dbReference type="SUPFAM" id="SSF54695">
    <property type="entry name" value="POZ domain"/>
    <property type="match status" value="1"/>
</dbReference>
<dbReference type="InterPro" id="IPR000210">
    <property type="entry name" value="BTB/POZ_dom"/>
</dbReference>
<name>A0A9W4XRA0_9PLEO</name>
<comment type="caution">
    <text evidence="2">The sequence shown here is derived from an EMBL/GenBank/DDBJ whole genome shotgun (WGS) entry which is preliminary data.</text>
</comment>
<dbReference type="Proteomes" id="UP001152607">
    <property type="component" value="Unassembled WGS sequence"/>
</dbReference>
<dbReference type="Gene3D" id="3.30.710.10">
    <property type="entry name" value="Potassium Channel Kv1.1, Chain A"/>
    <property type="match status" value="1"/>
</dbReference>
<dbReference type="CDD" id="cd18186">
    <property type="entry name" value="BTB_POZ_ZBTB_KLHL-like"/>
    <property type="match status" value="1"/>
</dbReference>
<proteinExistence type="predicted"/>
<evidence type="ECO:0000313" key="3">
    <source>
        <dbReference type="Proteomes" id="UP001152607"/>
    </source>
</evidence>
<reference evidence="2" key="1">
    <citation type="submission" date="2023-01" db="EMBL/GenBank/DDBJ databases">
        <authorList>
            <person name="Van Ghelder C."/>
            <person name="Rancurel C."/>
        </authorList>
    </citation>
    <scope>NUCLEOTIDE SEQUENCE</scope>
    <source>
        <strain evidence="2">CNCM I-4278</strain>
    </source>
</reference>
<sequence>MASEDDGALSSRQKDYSTYAGFANDPMLSDVRIRYGDAGERVFHGHRILFATQSEWFRAATCGNFAESNMSEITLKDGNTDALELVLATMYSPRTLREINSGGDMSENAISALCAYKVADKYIMNDVRAFFKSRFAYSIENLVSTVVQDDFNTQSKIFINVLEELYDQTIDASNTQHELSKCLLGKICFWQNGIFKNHLGKIHELVTASAKEVPVFSQHLVVHLMKNHDTAGCFKQELSWACPVVCGHCGNSWMLDYNASISTEGHCWHCGKLNRDLQSRDRQCMRKDGCECHGLCGWGW</sequence>
<evidence type="ECO:0000259" key="1">
    <source>
        <dbReference type="PROSITE" id="PS50097"/>
    </source>
</evidence>
<organism evidence="2 3">
    <name type="scientific">Periconia digitata</name>
    <dbReference type="NCBI Taxonomy" id="1303443"/>
    <lineage>
        <taxon>Eukaryota</taxon>
        <taxon>Fungi</taxon>
        <taxon>Dikarya</taxon>
        <taxon>Ascomycota</taxon>
        <taxon>Pezizomycotina</taxon>
        <taxon>Dothideomycetes</taxon>
        <taxon>Pleosporomycetidae</taxon>
        <taxon>Pleosporales</taxon>
        <taxon>Massarineae</taxon>
        <taxon>Periconiaceae</taxon>
        <taxon>Periconia</taxon>
    </lineage>
</organism>
<protein>
    <recommendedName>
        <fullName evidence="1">BTB domain-containing protein</fullName>
    </recommendedName>
</protein>
<dbReference type="PROSITE" id="PS50097">
    <property type="entry name" value="BTB"/>
    <property type="match status" value="1"/>
</dbReference>
<gene>
    <name evidence="2" type="ORF">PDIGIT_LOCUS13912</name>
</gene>